<dbReference type="Pfam" id="PF08626">
    <property type="entry name" value="TRAPPC9-Trs120"/>
    <property type="match status" value="2"/>
</dbReference>
<evidence type="ECO:0000313" key="8">
    <source>
        <dbReference type="Proteomes" id="UP000030755"/>
    </source>
</evidence>
<keyword evidence="2" id="KW-0333">Golgi apparatus</keyword>
<feature type="domain" description="Trs120/TRAPPC9 N-terminal" evidence="3">
    <location>
        <begin position="2"/>
        <end position="150"/>
    </location>
</feature>
<dbReference type="InterPro" id="IPR058567">
    <property type="entry name" value="Ig_TRAPPC9_Trs120_3rd"/>
</dbReference>
<evidence type="ECO:0000313" key="7">
    <source>
        <dbReference type="EMBL" id="EPZ33229.1"/>
    </source>
</evidence>
<dbReference type="Pfam" id="PF26251">
    <property type="entry name" value="TPR_TRAPPC9-Trs120"/>
    <property type="match status" value="1"/>
</dbReference>
<dbReference type="Pfam" id="PF26280">
    <property type="entry name" value="Ig_TRAPPC9-Trs120_2nd"/>
    <property type="match status" value="1"/>
</dbReference>
<dbReference type="InterPro" id="IPR013935">
    <property type="entry name" value="Trs120_TRAPPC9"/>
</dbReference>
<evidence type="ECO:0000256" key="2">
    <source>
        <dbReference type="ARBA" id="ARBA00023034"/>
    </source>
</evidence>
<organism evidence="7 8">
    <name type="scientific">Rozella allomycis (strain CSF55)</name>
    <dbReference type="NCBI Taxonomy" id="988480"/>
    <lineage>
        <taxon>Eukaryota</taxon>
        <taxon>Fungi</taxon>
        <taxon>Fungi incertae sedis</taxon>
        <taxon>Cryptomycota</taxon>
        <taxon>Cryptomycota incertae sedis</taxon>
        <taxon>Rozella</taxon>
    </lineage>
</organism>
<sequence length="988" mass="113648">MLSDITPDLTGGPNIYRNQQMAKDGSIFFDFVDSYTRELFQLEDFQIYRQISGIIGIVHCPQYDDLGEAHERFNKITSKFPQIINKRCFAFEPREDQPDNSKNVIMIPNQDEQLSFYLSTMINDFTCSFLQTFGKLANSIEKKTLISSPMQLDVTITNEDQRAPGRALKLVGDLNLLVGNIQGATQNYSMAIDAAKLGLDYIWQASAIEGILSANYLVAWREGDKEHLRERLEDFPERYKDVIMLYERGVAHLLASEACLNLARVLVELNSKAEAASILSKAWSFEGSLSTEEKINLILNVCDIYLEMKMFKRAAFFLRQLALLLWKNGEGVLALSFMKKSLPYFHLPISSDSIVLKGWPMVQKIVCKEVLTISESTKSPDLIQFFTTLFLRKMNKYMSSSEQSLMFNSLKKLCLSNKKENNRKNSIKILNENVSLVDVNKIQIIPNLNSSYPKQMKKEKIEKKDQLTFLFNPFEKSKQNNNCLIMNESFMFEILINNPMSFPIEIQSISLINNENAFLTDSISVIIPPNSFNYQIKISVKPIKTGKLKILGLNLKIMDSESQHFIDEFGNKSIFNDKGIQLNVIEAQPLLKMTRNSLLNDSLMLFEGEKQEVSLSLENIGTIPVDYFQIKFNPLFKESIENNYELEYYASNRPEFIHDNNNINLPILPFKDPINIKFLVHGSFLCKGCDVIIEYGNLGAIESEYHYVRTFKWRILLTVPKCLECVHFDVIKYTSSEWDDHLGSQDSLDSLNNAQNYCLLALDIHNNWDCSISLKFNLPGCLKPGRSDITAHSTKRIILPTSKLFLQQEILQSPLPLLNKRQYVVPKGPKLSQAQKHLLDQINIQWKMNQYHKGSLYLDNINLSKRNLSILLKDTMLLDIFADPVHKERQCHLECQSWSKVRLFASVQNLTESSLRCCLRILPVEIVNHEYENLQRSGKFSFLSPQQQILPIIHGNQDYTVPIDIVENLENKQSIWLDEPFKIIINYL</sequence>
<keyword evidence="8" id="KW-1185">Reference proteome</keyword>
<dbReference type="PANTHER" id="PTHR21512">
    <property type="entry name" value="TRAFFICKING PROTEIN PARTICLE COMPLEX SUBUNIT 9"/>
    <property type="match status" value="1"/>
</dbReference>
<dbReference type="Pfam" id="PF26282">
    <property type="entry name" value="Ig_TRAPPC9-Trs120_3rd"/>
    <property type="match status" value="1"/>
</dbReference>
<gene>
    <name evidence="7" type="ORF">O9G_001198</name>
</gene>
<feature type="domain" description="Trs120/TRAPPC9 N-terminal" evidence="3">
    <location>
        <begin position="160"/>
        <end position="223"/>
    </location>
</feature>
<feature type="domain" description="Trs120/TRAPPC9 first Ig-like" evidence="5">
    <location>
        <begin position="445"/>
        <end position="566"/>
    </location>
</feature>
<accession>A0A075AXG5</accession>
<evidence type="ECO:0000259" key="4">
    <source>
        <dbReference type="Pfam" id="PF26251"/>
    </source>
</evidence>
<dbReference type="Proteomes" id="UP000030755">
    <property type="component" value="Unassembled WGS sequence"/>
</dbReference>
<evidence type="ECO:0000259" key="6">
    <source>
        <dbReference type="Pfam" id="PF26282"/>
    </source>
</evidence>
<evidence type="ECO:0000259" key="3">
    <source>
        <dbReference type="Pfam" id="PF08626"/>
    </source>
</evidence>
<protein>
    <submittedName>
        <fullName evidence="7">TRAPP II complex, Trs120 domain-containing protein</fullName>
    </submittedName>
</protein>
<dbReference type="GO" id="GO:0005802">
    <property type="term" value="C:trans-Golgi network"/>
    <property type="evidence" value="ECO:0007669"/>
    <property type="project" value="TreeGrafter"/>
</dbReference>
<dbReference type="HOGENOM" id="CLU_302096_0_0_1"/>
<dbReference type="PANTHER" id="PTHR21512:SF5">
    <property type="entry name" value="TRAFFICKING PROTEIN PARTICLE COMPLEX SUBUNIT 9"/>
    <property type="match status" value="1"/>
</dbReference>
<dbReference type="Pfam" id="PF26254">
    <property type="entry name" value="Ig_TRAPPC9-Trs120_1st"/>
    <property type="match status" value="1"/>
</dbReference>
<dbReference type="InterPro" id="IPR058564">
    <property type="entry name" value="TPR_TRAPPC9_Trs120"/>
</dbReference>
<dbReference type="InterPro" id="IPR058565">
    <property type="entry name" value="Ig_TRAPPC9_Trs120_1st"/>
</dbReference>
<feature type="domain" description="Trs120/TRAPPC9 TPR region" evidence="4">
    <location>
        <begin position="358"/>
        <end position="420"/>
    </location>
</feature>
<reference evidence="7 8" key="1">
    <citation type="journal article" date="2013" name="Curr. Biol.">
        <title>Shared signatures of parasitism and phylogenomics unite Cryptomycota and microsporidia.</title>
        <authorList>
            <person name="James T.Y."/>
            <person name="Pelin A."/>
            <person name="Bonen L."/>
            <person name="Ahrendt S."/>
            <person name="Sain D."/>
            <person name="Corradi N."/>
            <person name="Stajich J.E."/>
        </authorList>
    </citation>
    <scope>NUCLEOTIDE SEQUENCE [LARGE SCALE GENOMIC DNA]</scope>
    <source>
        <strain evidence="7 8">CSF55</strain>
    </source>
</reference>
<proteinExistence type="predicted"/>
<dbReference type="InterPro" id="IPR058563">
    <property type="entry name" value="Trs120_TRAPPC9_N"/>
</dbReference>
<dbReference type="EMBL" id="KE561071">
    <property type="protein sequence ID" value="EPZ33229.1"/>
    <property type="molecule type" value="Genomic_DNA"/>
</dbReference>
<evidence type="ECO:0000259" key="5">
    <source>
        <dbReference type="Pfam" id="PF26254"/>
    </source>
</evidence>
<comment type="subcellular location">
    <subcellularLocation>
        <location evidence="1">Golgi apparatus</location>
    </subcellularLocation>
</comment>
<dbReference type="STRING" id="988480.A0A075AXG5"/>
<name>A0A075AXG5_ROZAC</name>
<dbReference type="AlphaFoldDB" id="A0A075AXG5"/>
<dbReference type="OMA" id="WITACAY"/>
<feature type="domain" description="Trs120/TRAPPC9 third Ig-like" evidence="6">
    <location>
        <begin position="748"/>
        <end position="871"/>
    </location>
</feature>
<dbReference type="OrthoDB" id="27962at2759"/>
<evidence type="ECO:0000256" key="1">
    <source>
        <dbReference type="ARBA" id="ARBA00004555"/>
    </source>
</evidence>